<organism evidence="2 3">
    <name type="scientific">Enterococcus dongliensis</name>
    <dbReference type="NCBI Taxonomy" id="2559925"/>
    <lineage>
        <taxon>Bacteria</taxon>
        <taxon>Bacillati</taxon>
        <taxon>Bacillota</taxon>
        <taxon>Bacilli</taxon>
        <taxon>Lactobacillales</taxon>
        <taxon>Enterococcaceae</taxon>
        <taxon>Enterococcus</taxon>
    </lineage>
</organism>
<evidence type="ECO:0000313" key="4">
    <source>
        <dbReference type="Proteomes" id="UP001256547"/>
    </source>
</evidence>
<gene>
    <name evidence="2" type="ORF">P7D36_03485</name>
    <name evidence="1" type="ORF">P7D39_06925</name>
</gene>
<dbReference type="Proteomes" id="UP001256547">
    <property type="component" value="Unassembled WGS sequence"/>
</dbReference>
<protein>
    <recommendedName>
        <fullName evidence="5">Right handed beta helix domain-containing protein</fullName>
    </recommendedName>
</protein>
<keyword evidence="4" id="KW-1185">Reference proteome</keyword>
<dbReference type="SUPFAM" id="SSF51126">
    <property type="entry name" value="Pectin lyase-like"/>
    <property type="match status" value="1"/>
</dbReference>
<sequence length="168" mass="18794">MAVYLVGADNKTLFKKRFTWDFKAALAAAKDGDTLEIEREFFVVFEKNEENIIIDKNITIQGQLAETKDGQIIPTIQGGLFVKNRAAVTLRNIGIRRQIAKSNCLNVSNGSSVVAENVVIENTATEGENYPIVYVKEQSKLELNKITIMPSSIRDGKHKIYVADSKMR</sequence>
<evidence type="ECO:0000313" key="1">
    <source>
        <dbReference type="EMBL" id="MDT2596732.1"/>
    </source>
</evidence>
<accession>A0AAW8TIG5</accession>
<evidence type="ECO:0008006" key="5">
    <source>
        <dbReference type="Google" id="ProtNLM"/>
    </source>
</evidence>
<dbReference type="EMBL" id="JARPYT010000003">
    <property type="protein sequence ID" value="MDT2636578.1"/>
    <property type="molecule type" value="Genomic_DNA"/>
</dbReference>
<proteinExistence type="predicted"/>
<evidence type="ECO:0000313" key="3">
    <source>
        <dbReference type="Proteomes" id="UP001245561"/>
    </source>
</evidence>
<name>A0AAW8TIG5_9ENTE</name>
<evidence type="ECO:0000313" key="2">
    <source>
        <dbReference type="EMBL" id="MDT2636578.1"/>
    </source>
</evidence>
<dbReference type="Proteomes" id="UP001245561">
    <property type="component" value="Unassembled WGS sequence"/>
</dbReference>
<dbReference type="InterPro" id="IPR011050">
    <property type="entry name" value="Pectin_lyase_fold/virulence"/>
</dbReference>
<comment type="caution">
    <text evidence="2">The sequence shown here is derived from an EMBL/GenBank/DDBJ whole genome shotgun (WGS) entry which is preliminary data.</text>
</comment>
<dbReference type="RefSeq" id="WP_311800585.1">
    <property type="nucleotide sequence ID" value="NZ_JARPYR010000011.1"/>
</dbReference>
<dbReference type="AlphaFoldDB" id="A0AAW8TIG5"/>
<dbReference type="EMBL" id="JARPYR010000011">
    <property type="protein sequence ID" value="MDT2596732.1"/>
    <property type="molecule type" value="Genomic_DNA"/>
</dbReference>
<reference evidence="2 4" key="1">
    <citation type="submission" date="2023-03" db="EMBL/GenBank/DDBJ databases">
        <authorList>
            <person name="Shen W."/>
            <person name="Cai J."/>
        </authorList>
    </citation>
    <scope>NUCLEOTIDE SEQUENCE</scope>
    <source>
        <strain evidence="2">P55-2</strain>
        <strain evidence="1 4">P72-2</strain>
    </source>
</reference>